<sequence length="375" mass="42139">MDLLERAGELKGMLVDFALSPRFDNELTAVIWQSFPDGVVDDEAQFTMVLDHFALQHRLRSGGTVIEAFVASHPQLADAEREMLLGWRDVVEGIFEVRGKDRDAVLLSNFVDELTYRARSNLGRTAFTTLRKRMIVVGRLVRVGDDWVVSGNPAAFPASARDQMLAAAAQEAMRNPAAVFRNPEKLAEARRMLAEQHDLFVELFGADLIVVAGSEVSGKVREFYHHVARQVRPDAESPDPASLSLDDADWLTADRVAIHFVPGEGLSFYPDFHLIEEVFANPALLSRRRYREALTDLLRDPDTSPEPLRQLAARDVSKANAVFEKLLKRKRGFRWDTEGEALLRQHKPGYFDGSQLPRTVPLSKTLSDAFQHSHP</sequence>
<evidence type="ECO:0000313" key="2">
    <source>
        <dbReference type="Proteomes" id="UP000517916"/>
    </source>
</evidence>
<reference evidence="1 2" key="1">
    <citation type="submission" date="2020-08" db="EMBL/GenBank/DDBJ databases">
        <title>Genomic Encyclopedia of Archaeal and Bacterial Type Strains, Phase II (KMG-II): from individual species to whole genera.</title>
        <authorList>
            <person name="Goeker M."/>
        </authorList>
    </citation>
    <scope>NUCLEOTIDE SEQUENCE [LARGE SCALE GENOMIC DNA]</scope>
    <source>
        <strain evidence="1 2">DSM 43850</strain>
    </source>
</reference>
<accession>A0ABR6BDT8</accession>
<name>A0ABR6BDT8_9PSEU</name>
<dbReference type="Proteomes" id="UP000517916">
    <property type="component" value="Unassembled WGS sequence"/>
</dbReference>
<dbReference type="InterPro" id="IPR058292">
    <property type="entry name" value="DUF7986"/>
</dbReference>
<keyword evidence="2" id="KW-1185">Reference proteome</keyword>
<gene>
    <name evidence="1" type="ORF">BC739_002237</name>
</gene>
<proteinExistence type="predicted"/>
<dbReference type="Pfam" id="PF25948">
    <property type="entry name" value="DUF7986"/>
    <property type="match status" value="1"/>
</dbReference>
<evidence type="ECO:0000313" key="1">
    <source>
        <dbReference type="EMBL" id="MBA8925038.1"/>
    </source>
</evidence>
<protein>
    <submittedName>
        <fullName evidence="1">Uncharacterized protein</fullName>
    </submittedName>
</protein>
<organism evidence="1 2">
    <name type="scientific">Kutzneria viridogrisea</name>
    <dbReference type="NCBI Taxonomy" id="47990"/>
    <lineage>
        <taxon>Bacteria</taxon>
        <taxon>Bacillati</taxon>
        <taxon>Actinomycetota</taxon>
        <taxon>Actinomycetes</taxon>
        <taxon>Pseudonocardiales</taxon>
        <taxon>Pseudonocardiaceae</taxon>
        <taxon>Kutzneria</taxon>
    </lineage>
</organism>
<dbReference type="RefSeq" id="WP_182837179.1">
    <property type="nucleotide sequence ID" value="NZ_BAAABQ010000033.1"/>
</dbReference>
<comment type="caution">
    <text evidence="1">The sequence shown here is derived from an EMBL/GenBank/DDBJ whole genome shotgun (WGS) entry which is preliminary data.</text>
</comment>
<dbReference type="EMBL" id="JACJID010000002">
    <property type="protein sequence ID" value="MBA8925038.1"/>
    <property type="molecule type" value="Genomic_DNA"/>
</dbReference>